<evidence type="ECO:0000313" key="5">
    <source>
        <dbReference type="Proteomes" id="UP000258613"/>
    </source>
</evidence>
<sequence>MDDEPLELTIAREIAAREETDPIHLEPPLYEVVDVEALETLLGARELGSAGFEGRISFDYREYIVTVEHTGEVSVTAAAEAPSERPGTGRSSTAERSPIVTRAHTGDSSRPRAQRIDRPTTAHDSP</sequence>
<evidence type="ECO:0000313" key="3">
    <source>
        <dbReference type="EMBL" id="AXR79469.1"/>
    </source>
</evidence>
<gene>
    <name evidence="3" type="ORF">AArc1_3163</name>
    <name evidence="4" type="ORF">AArcMg_3253</name>
</gene>
<name>A0A346PIX4_9EURY</name>
<dbReference type="RefSeq" id="WP_161958303.1">
    <property type="nucleotide sequence ID" value="NZ_CP024047.1"/>
</dbReference>
<protein>
    <recommendedName>
        <fullName evidence="2">Halobacterial output domain-containing protein</fullName>
    </recommendedName>
</protein>
<reference evidence="3" key="3">
    <citation type="journal article" date="2019" name="Int. J. Syst. Evol. Microbiol.">
        <title>Natronolimnobius sulfurireducens sp. nov. and Halalkaliarchaeum desulfuricum gen. nov., sp. nov., the first sulfur-respiring alkaliphilic haloarchaea from hypersaline alkaline lakes.</title>
        <authorList>
            <person name="Sorokin D.Y."/>
            <person name="Yakimov M."/>
            <person name="Messina E."/>
            <person name="Merkel A.Y."/>
            <person name="Bale N.J."/>
            <person name="Sinninghe Damste J.S."/>
        </authorList>
    </citation>
    <scope>NUCLEOTIDE SEQUENCE</scope>
    <source>
        <strain evidence="4">AArc-Mg</strain>
        <strain evidence="3">AArc1</strain>
    </source>
</reference>
<reference evidence="6" key="1">
    <citation type="submission" date="2017-10" db="EMBL/GenBank/DDBJ databases">
        <title>Phenotypic and genomic properties of facultatively anaerobic sulfur-reducing natronoarchaea from hypersaline soda lakes.</title>
        <authorList>
            <person name="Sorokin D.Y."/>
            <person name="Kublanov I.V."/>
            <person name="Roman P."/>
            <person name="Sinninghe Damste J.S."/>
            <person name="Golyshin P.N."/>
            <person name="Rojo D."/>
            <person name="Ciordia S."/>
            <person name="Mena Md.C."/>
            <person name="Ferrer M."/>
            <person name="Messina E."/>
            <person name="Smedile F."/>
            <person name="La Spada G."/>
            <person name="La Cono V."/>
            <person name="Yakimov M.M."/>
        </authorList>
    </citation>
    <scope>NUCLEOTIDE SEQUENCE [LARGE SCALE GENOMIC DNA]</scope>
    <source>
        <strain evidence="6">AArc1</strain>
    </source>
</reference>
<feature type="domain" description="Halobacterial output" evidence="2">
    <location>
        <begin position="2"/>
        <end position="76"/>
    </location>
</feature>
<evidence type="ECO:0000313" key="4">
    <source>
        <dbReference type="EMBL" id="AXR83238.1"/>
    </source>
</evidence>
<dbReference type="EMBL" id="CP024047">
    <property type="protein sequence ID" value="AXR79469.1"/>
    <property type="molecule type" value="Genomic_DNA"/>
</dbReference>
<dbReference type="KEGG" id="nag:AArcMg_3253"/>
<dbReference type="Proteomes" id="UP000258707">
    <property type="component" value="Chromosome"/>
</dbReference>
<dbReference type="Proteomes" id="UP000258613">
    <property type="component" value="Chromosome"/>
</dbReference>
<keyword evidence="5" id="KW-1185">Reference proteome</keyword>
<dbReference type="KEGG" id="nan:AArc1_3163"/>
<evidence type="ECO:0000313" key="6">
    <source>
        <dbReference type="Proteomes" id="UP000258707"/>
    </source>
</evidence>
<feature type="compositionally biased region" description="Basic and acidic residues" evidence="1">
    <location>
        <begin position="104"/>
        <end position="126"/>
    </location>
</feature>
<organism evidence="3 6">
    <name type="scientific">Natrarchaeobaculum sulfurireducens</name>
    <dbReference type="NCBI Taxonomy" id="2044521"/>
    <lineage>
        <taxon>Archaea</taxon>
        <taxon>Methanobacteriati</taxon>
        <taxon>Methanobacteriota</taxon>
        <taxon>Stenosarchaea group</taxon>
        <taxon>Halobacteria</taxon>
        <taxon>Halobacteriales</taxon>
        <taxon>Natrialbaceae</taxon>
        <taxon>Natrarchaeobaculum</taxon>
    </lineage>
</organism>
<evidence type="ECO:0000256" key="1">
    <source>
        <dbReference type="SAM" id="MobiDB-lite"/>
    </source>
</evidence>
<reference evidence="5" key="2">
    <citation type="submission" date="2018-02" db="EMBL/GenBank/DDBJ databases">
        <title>Phenotypic and genomic properties of facultatively anaerobic sulfur-reducing natronoarchaea from hypersaline soda lakes.</title>
        <authorList>
            <person name="Sorokin D.Y."/>
            <person name="Kublanov I.V."/>
            <person name="Roman P."/>
            <person name="Sinninghe Damste J.S."/>
            <person name="Golyshin P.N."/>
            <person name="Rojo D."/>
            <person name="Ciordia S."/>
            <person name="Mena M.D.C."/>
            <person name="Ferrer M."/>
            <person name="Messina E."/>
            <person name="Smedile F."/>
            <person name="La Spada G."/>
            <person name="La Cono V."/>
            <person name="Yakimov M.M."/>
        </authorList>
    </citation>
    <scope>NUCLEOTIDE SEQUENCE [LARGE SCALE GENOMIC DNA]</scope>
    <source>
        <strain evidence="5">AArc-Mg</strain>
    </source>
</reference>
<dbReference type="AlphaFoldDB" id="A0A346PIX4"/>
<proteinExistence type="predicted"/>
<feature type="region of interest" description="Disordered" evidence="1">
    <location>
        <begin position="75"/>
        <end position="126"/>
    </location>
</feature>
<dbReference type="InterPro" id="IPR040624">
    <property type="entry name" value="HalOD1"/>
</dbReference>
<dbReference type="Pfam" id="PF18545">
    <property type="entry name" value="HalOD1"/>
    <property type="match status" value="1"/>
</dbReference>
<dbReference type="OrthoDB" id="181456at2157"/>
<accession>A0A346PIX4</accession>
<accession>A0A346PUP3</accession>
<evidence type="ECO:0000259" key="2">
    <source>
        <dbReference type="Pfam" id="PF18545"/>
    </source>
</evidence>
<dbReference type="EMBL" id="CP027033">
    <property type="protein sequence ID" value="AXR83238.1"/>
    <property type="molecule type" value="Genomic_DNA"/>
</dbReference>
<dbReference type="GeneID" id="43759851"/>